<organism evidence="1 2">
    <name type="scientific">Mesorhizobium prunaredense</name>
    <dbReference type="NCBI Taxonomy" id="1631249"/>
    <lineage>
        <taxon>Bacteria</taxon>
        <taxon>Pseudomonadati</taxon>
        <taxon>Pseudomonadota</taxon>
        <taxon>Alphaproteobacteria</taxon>
        <taxon>Hyphomicrobiales</taxon>
        <taxon>Phyllobacteriaceae</taxon>
        <taxon>Mesorhizobium</taxon>
    </lineage>
</organism>
<dbReference type="SUPFAM" id="SSF47598">
    <property type="entry name" value="Ribbon-helix-helix"/>
    <property type="match status" value="1"/>
</dbReference>
<dbReference type="Proteomes" id="UP000188388">
    <property type="component" value="Unassembled WGS sequence"/>
</dbReference>
<proteinExistence type="predicted"/>
<dbReference type="InterPro" id="IPR010985">
    <property type="entry name" value="Ribbon_hlx_hlx"/>
</dbReference>
<name>A0A1R3VFG3_9HYPH</name>
<reference evidence="2" key="1">
    <citation type="submission" date="2017-01" db="EMBL/GenBank/DDBJ databases">
        <authorList>
            <person name="Brunel B."/>
        </authorList>
    </citation>
    <scope>NUCLEOTIDE SEQUENCE [LARGE SCALE GENOMIC DNA]</scope>
</reference>
<dbReference type="STRING" id="1631249.BQ8794_550020"/>
<dbReference type="GO" id="GO:0006355">
    <property type="term" value="P:regulation of DNA-templated transcription"/>
    <property type="evidence" value="ECO:0007669"/>
    <property type="project" value="InterPro"/>
</dbReference>
<accession>A0A1R3VFG3</accession>
<keyword evidence="2" id="KW-1185">Reference proteome</keyword>
<protein>
    <submittedName>
        <fullName evidence="1">Uncharacterized protein</fullName>
    </submittedName>
</protein>
<dbReference type="EMBL" id="FTPD01000051">
    <property type="protein sequence ID" value="SIT58677.1"/>
    <property type="molecule type" value="Genomic_DNA"/>
</dbReference>
<sequence length="54" mass="5753">MARTAALGLRIEPIVKEALENAAKADRRTVAAYVEKLIVGDLEAKGYLPKGAAE</sequence>
<gene>
    <name evidence="1" type="ORF">BQ8794_550020</name>
</gene>
<evidence type="ECO:0000313" key="1">
    <source>
        <dbReference type="EMBL" id="SIT58677.1"/>
    </source>
</evidence>
<evidence type="ECO:0000313" key="2">
    <source>
        <dbReference type="Proteomes" id="UP000188388"/>
    </source>
</evidence>
<dbReference type="RefSeq" id="WP_167378858.1">
    <property type="nucleotide sequence ID" value="NZ_FTPD01000051.1"/>
</dbReference>
<dbReference type="AlphaFoldDB" id="A0A1R3VFG3"/>